<dbReference type="AlphaFoldDB" id="A0A840TMV0"/>
<sequence>MNTEKSSSFLTRRGFLASTSLMLAGATFKLPFEKREGTQAEPIIDIHQHTDYMGRTHEQLIAHQQAMGVTTTFLLPAGTPAFGFSTHKGISNGLQAKCSGNEACYGLAQKYPGQFTFGANEVPDLPEAVQEIEKYLKLGAPIIGESKFGLECDAPEMQRIYELAQTYRVPVLMHWQYTMYNYDFYRFHTMLEKYPQVNFIGHAQTWWANIDKNHQDQNVLYPKAKVTAGGLTDRLLSKYPNLYGDMSAGSGLNALLRDEEHARGFLERHQDKLLYGSDCLDAFGHGPNCQGAQTIAAIRRLAPTKAIERKILYENAKKLFRL</sequence>
<comment type="caution">
    <text evidence="3">The sequence shown here is derived from an EMBL/GenBank/DDBJ whole genome shotgun (WGS) entry which is preliminary data.</text>
</comment>
<dbReference type="PROSITE" id="PS51318">
    <property type="entry name" value="TAT"/>
    <property type="match status" value="1"/>
</dbReference>
<dbReference type="GO" id="GO:0016831">
    <property type="term" value="F:carboxy-lyase activity"/>
    <property type="evidence" value="ECO:0007669"/>
    <property type="project" value="InterPro"/>
</dbReference>
<dbReference type="RefSeq" id="WP_184174215.1">
    <property type="nucleotide sequence ID" value="NZ_JACHGF010000003.1"/>
</dbReference>
<keyword evidence="3" id="KW-0378">Hydrolase</keyword>
<protein>
    <submittedName>
        <fullName evidence="3">Putative TIM-barrel fold metal-dependent hydrolase</fullName>
    </submittedName>
</protein>
<dbReference type="Pfam" id="PF04909">
    <property type="entry name" value="Amidohydro_2"/>
    <property type="match status" value="1"/>
</dbReference>
<keyword evidence="4" id="KW-1185">Reference proteome</keyword>
<dbReference type="InterPro" id="IPR006311">
    <property type="entry name" value="TAT_signal"/>
</dbReference>
<dbReference type="GO" id="GO:0005737">
    <property type="term" value="C:cytoplasm"/>
    <property type="evidence" value="ECO:0007669"/>
    <property type="project" value="TreeGrafter"/>
</dbReference>
<evidence type="ECO:0000259" key="2">
    <source>
        <dbReference type="Pfam" id="PF04909"/>
    </source>
</evidence>
<name>A0A840TMV0_9BACT</name>
<dbReference type="Proteomes" id="UP000557307">
    <property type="component" value="Unassembled WGS sequence"/>
</dbReference>
<dbReference type="PANTHER" id="PTHR21240:SF28">
    <property type="entry name" value="ISO-OROTATE DECARBOXYLASE (EUROFUNG)"/>
    <property type="match status" value="1"/>
</dbReference>
<dbReference type="InterPro" id="IPR032465">
    <property type="entry name" value="ACMSD"/>
</dbReference>
<evidence type="ECO:0000313" key="3">
    <source>
        <dbReference type="EMBL" id="MBB5284265.1"/>
    </source>
</evidence>
<dbReference type="SUPFAM" id="SSF51556">
    <property type="entry name" value="Metallo-dependent hydrolases"/>
    <property type="match status" value="1"/>
</dbReference>
<keyword evidence="1" id="KW-0456">Lyase</keyword>
<accession>A0A840TMV0</accession>
<dbReference type="PANTHER" id="PTHR21240">
    <property type="entry name" value="2-AMINO-3-CARBOXYLMUCONATE-6-SEMIALDEHYDE DECARBOXYLASE"/>
    <property type="match status" value="1"/>
</dbReference>
<evidence type="ECO:0000313" key="4">
    <source>
        <dbReference type="Proteomes" id="UP000557307"/>
    </source>
</evidence>
<reference evidence="3 4" key="1">
    <citation type="submission" date="2020-08" db="EMBL/GenBank/DDBJ databases">
        <title>Genomic Encyclopedia of Type Strains, Phase IV (KMG-IV): sequencing the most valuable type-strain genomes for metagenomic binning, comparative biology and taxonomic classification.</title>
        <authorList>
            <person name="Goeker M."/>
        </authorList>
    </citation>
    <scope>NUCLEOTIDE SEQUENCE [LARGE SCALE GENOMIC DNA]</scope>
    <source>
        <strain evidence="3 4">DSM 105074</strain>
    </source>
</reference>
<proteinExistence type="predicted"/>
<dbReference type="InterPro" id="IPR032466">
    <property type="entry name" value="Metal_Hydrolase"/>
</dbReference>
<feature type="domain" description="Amidohydrolase-related" evidence="2">
    <location>
        <begin position="95"/>
        <end position="322"/>
    </location>
</feature>
<gene>
    <name evidence="3" type="ORF">HNQ92_002408</name>
</gene>
<evidence type="ECO:0000256" key="1">
    <source>
        <dbReference type="ARBA" id="ARBA00023239"/>
    </source>
</evidence>
<dbReference type="EMBL" id="JACHGF010000003">
    <property type="protein sequence ID" value="MBB5284265.1"/>
    <property type="molecule type" value="Genomic_DNA"/>
</dbReference>
<dbReference type="InterPro" id="IPR006680">
    <property type="entry name" value="Amidohydro-rel"/>
</dbReference>
<organism evidence="3 4">
    <name type="scientific">Rhabdobacter roseus</name>
    <dbReference type="NCBI Taxonomy" id="1655419"/>
    <lineage>
        <taxon>Bacteria</taxon>
        <taxon>Pseudomonadati</taxon>
        <taxon>Bacteroidota</taxon>
        <taxon>Cytophagia</taxon>
        <taxon>Cytophagales</taxon>
        <taxon>Cytophagaceae</taxon>
        <taxon>Rhabdobacter</taxon>
    </lineage>
</organism>
<dbReference type="GO" id="GO:0019748">
    <property type="term" value="P:secondary metabolic process"/>
    <property type="evidence" value="ECO:0007669"/>
    <property type="project" value="TreeGrafter"/>
</dbReference>
<dbReference type="GO" id="GO:0016787">
    <property type="term" value="F:hydrolase activity"/>
    <property type="evidence" value="ECO:0007669"/>
    <property type="project" value="UniProtKB-KW"/>
</dbReference>
<dbReference type="Gene3D" id="3.20.20.140">
    <property type="entry name" value="Metal-dependent hydrolases"/>
    <property type="match status" value="1"/>
</dbReference>